<keyword evidence="4" id="KW-1185">Reference proteome</keyword>
<dbReference type="Pfam" id="PF00155">
    <property type="entry name" value="Aminotran_1_2"/>
    <property type="match status" value="1"/>
</dbReference>
<protein>
    <submittedName>
        <fullName evidence="3">1-aminocyclopropane-1-carboxylate synthase</fullName>
    </submittedName>
</protein>
<dbReference type="InterPro" id="IPR050478">
    <property type="entry name" value="Ethylene_sulfur-biosynth"/>
</dbReference>
<evidence type="ECO:0000313" key="4">
    <source>
        <dbReference type="Proteomes" id="UP001289374"/>
    </source>
</evidence>
<evidence type="ECO:0000256" key="1">
    <source>
        <dbReference type="ARBA" id="ARBA00022898"/>
    </source>
</evidence>
<dbReference type="EMBL" id="JACGWL010000012">
    <property type="protein sequence ID" value="KAK4390377.1"/>
    <property type="molecule type" value="Genomic_DNA"/>
</dbReference>
<keyword evidence="1" id="KW-0663">Pyridoxal phosphate</keyword>
<dbReference type="GO" id="GO:0030170">
    <property type="term" value="F:pyridoxal phosphate binding"/>
    <property type="evidence" value="ECO:0007669"/>
    <property type="project" value="InterPro"/>
</dbReference>
<dbReference type="GO" id="GO:0008483">
    <property type="term" value="F:transaminase activity"/>
    <property type="evidence" value="ECO:0007669"/>
    <property type="project" value="TreeGrafter"/>
</dbReference>
<dbReference type="PANTHER" id="PTHR43795:SF44">
    <property type="entry name" value="1-AMINOCYCLOPROPANE-1-CARBOXYLATE SYNTHASE 3-LIKE"/>
    <property type="match status" value="1"/>
</dbReference>
<dbReference type="InterPro" id="IPR015422">
    <property type="entry name" value="PyrdxlP-dep_Trfase_small"/>
</dbReference>
<evidence type="ECO:0000313" key="3">
    <source>
        <dbReference type="EMBL" id="KAK4390377.1"/>
    </source>
</evidence>
<reference evidence="3" key="2">
    <citation type="journal article" date="2024" name="Plant">
        <title>Genomic evolution and insights into agronomic trait innovations of Sesamum species.</title>
        <authorList>
            <person name="Miao H."/>
            <person name="Wang L."/>
            <person name="Qu L."/>
            <person name="Liu H."/>
            <person name="Sun Y."/>
            <person name="Le M."/>
            <person name="Wang Q."/>
            <person name="Wei S."/>
            <person name="Zheng Y."/>
            <person name="Lin W."/>
            <person name="Duan Y."/>
            <person name="Cao H."/>
            <person name="Xiong S."/>
            <person name="Wang X."/>
            <person name="Wei L."/>
            <person name="Li C."/>
            <person name="Ma Q."/>
            <person name="Ju M."/>
            <person name="Zhao R."/>
            <person name="Li G."/>
            <person name="Mu C."/>
            <person name="Tian Q."/>
            <person name="Mei H."/>
            <person name="Zhang T."/>
            <person name="Gao T."/>
            <person name="Zhang H."/>
        </authorList>
    </citation>
    <scope>NUCLEOTIDE SEQUENCE</scope>
    <source>
        <strain evidence="3">K16</strain>
    </source>
</reference>
<dbReference type="InterPro" id="IPR015424">
    <property type="entry name" value="PyrdxlP-dep_Trfase"/>
</dbReference>
<dbReference type="SUPFAM" id="SSF53383">
    <property type="entry name" value="PLP-dependent transferases"/>
    <property type="match status" value="1"/>
</dbReference>
<reference evidence="3" key="1">
    <citation type="submission" date="2020-06" db="EMBL/GenBank/DDBJ databases">
        <authorList>
            <person name="Li T."/>
            <person name="Hu X."/>
            <person name="Zhang T."/>
            <person name="Song X."/>
            <person name="Zhang H."/>
            <person name="Dai N."/>
            <person name="Sheng W."/>
            <person name="Hou X."/>
            <person name="Wei L."/>
        </authorList>
    </citation>
    <scope>NUCLEOTIDE SEQUENCE</scope>
    <source>
        <strain evidence="3">K16</strain>
        <tissue evidence="3">Leaf</tissue>
    </source>
</reference>
<proteinExistence type="predicted"/>
<organism evidence="3 4">
    <name type="scientific">Sesamum angolense</name>
    <dbReference type="NCBI Taxonomy" id="2727404"/>
    <lineage>
        <taxon>Eukaryota</taxon>
        <taxon>Viridiplantae</taxon>
        <taxon>Streptophyta</taxon>
        <taxon>Embryophyta</taxon>
        <taxon>Tracheophyta</taxon>
        <taxon>Spermatophyta</taxon>
        <taxon>Magnoliopsida</taxon>
        <taxon>eudicotyledons</taxon>
        <taxon>Gunneridae</taxon>
        <taxon>Pentapetalae</taxon>
        <taxon>asterids</taxon>
        <taxon>lamiids</taxon>
        <taxon>Lamiales</taxon>
        <taxon>Pedaliaceae</taxon>
        <taxon>Sesamum</taxon>
    </lineage>
</organism>
<evidence type="ECO:0000259" key="2">
    <source>
        <dbReference type="Pfam" id="PF00155"/>
    </source>
</evidence>
<dbReference type="Proteomes" id="UP001289374">
    <property type="component" value="Unassembled WGS sequence"/>
</dbReference>
<dbReference type="InterPro" id="IPR004839">
    <property type="entry name" value="Aminotransferase_I/II_large"/>
</dbReference>
<dbReference type="GO" id="GO:0006520">
    <property type="term" value="P:amino acid metabolic process"/>
    <property type="evidence" value="ECO:0007669"/>
    <property type="project" value="TreeGrafter"/>
</dbReference>
<sequence length="129" mass="14563">MLSTKATCKSHGEDSSYFLGWQEYEKNPHHPVRNPCGIIQLGLAENQLCFDLLESWIARNQEPTGFMKKGGSIFRELALFQDYRGMPVFKKELAEYMAAIRQDKVRFDPNNIVLTAGATSANEAHVLPS</sequence>
<feature type="domain" description="Aminotransferase class I/classII large" evidence="2">
    <location>
        <begin position="39"/>
        <end position="124"/>
    </location>
</feature>
<dbReference type="InterPro" id="IPR015421">
    <property type="entry name" value="PyrdxlP-dep_Trfase_major"/>
</dbReference>
<dbReference type="AlphaFoldDB" id="A0AAE2BM37"/>
<gene>
    <name evidence="3" type="ORF">Sango_2101000</name>
</gene>
<dbReference type="PANTHER" id="PTHR43795">
    <property type="entry name" value="BIFUNCTIONAL ASPARTATE AMINOTRANSFERASE AND GLUTAMATE/ASPARTATE-PREPHENATE AMINOTRANSFERASE-RELATED"/>
    <property type="match status" value="1"/>
</dbReference>
<name>A0AAE2BM37_9LAMI</name>
<dbReference type="Gene3D" id="3.40.640.10">
    <property type="entry name" value="Type I PLP-dependent aspartate aminotransferase-like (Major domain)"/>
    <property type="match status" value="1"/>
</dbReference>
<accession>A0AAE2BM37</accession>
<comment type="caution">
    <text evidence="3">The sequence shown here is derived from an EMBL/GenBank/DDBJ whole genome shotgun (WGS) entry which is preliminary data.</text>
</comment>
<dbReference type="Gene3D" id="3.90.1150.10">
    <property type="entry name" value="Aspartate Aminotransferase, domain 1"/>
    <property type="match status" value="1"/>
</dbReference>
<dbReference type="PRINTS" id="PR00753">
    <property type="entry name" value="ACCSYNTHASE"/>
</dbReference>